<dbReference type="GO" id="GO:0016272">
    <property type="term" value="C:prefoldin complex"/>
    <property type="evidence" value="ECO:0007669"/>
    <property type="project" value="InterPro"/>
</dbReference>
<evidence type="ECO:0000313" key="6">
    <source>
        <dbReference type="Proteomes" id="UP000797356"/>
    </source>
</evidence>
<name>A0A8K0IWP9_COCNU</name>
<evidence type="ECO:0000313" key="5">
    <source>
        <dbReference type="EMBL" id="KAG1368718.1"/>
    </source>
</evidence>
<evidence type="ECO:0000256" key="3">
    <source>
        <dbReference type="ARBA" id="ARBA00023242"/>
    </source>
</evidence>
<organism evidence="5 6">
    <name type="scientific">Cocos nucifera</name>
    <name type="common">Coconut palm</name>
    <dbReference type="NCBI Taxonomy" id="13894"/>
    <lineage>
        <taxon>Eukaryota</taxon>
        <taxon>Viridiplantae</taxon>
        <taxon>Streptophyta</taxon>
        <taxon>Embryophyta</taxon>
        <taxon>Tracheophyta</taxon>
        <taxon>Spermatophyta</taxon>
        <taxon>Magnoliopsida</taxon>
        <taxon>Liliopsida</taxon>
        <taxon>Arecaceae</taxon>
        <taxon>Arecoideae</taxon>
        <taxon>Cocoseae</taxon>
        <taxon>Attaleinae</taxon>
        <taxon>Cocos</taxon>
    </lineage>
</organism>
<keyword evidence="2" id="KW-0143">Chaperone</keyword>
<dbReference type="PANTHER" id="PTHR21100:SF9">
    <property type="entry name" value="PREFOLDIN SUBUNIT 4"/>
    <property type="match status" value="1"/>
</dbReference>
<dbReference type="GO" id="GO:0051082">
    <property type="term" value="F:unfolded protein binding"/>
    <property type="evidence" value="ECO:0007669"/>
    <property type="project" value="TreeGrafter"/>
</dbReference>
<dbReference type="GO" id="GO:0005737">
    <property type="term" value="C:cytoplasm"/>
    <property type="evidence" value="ECO:0007669"/>
    <property type="project" value="TreeGrafter"/>
</dbReference>
<dbReference type="InterPro" id="IPR022702">
    <property type="entry name" value="Cytosine_MeTrfase1_RFD"/>
</dbReference>
<gene>
    <name evidence="5" type="ORF">COCNU_14G011860</name>
</gene>
<evidence type="ECO:0000256" key="2">
    <source>
        <dbReference type="ARBA" id="ARBA00023186"/>
    </source>
</evidence>
<dbReference type="PANTHER" id="PTHR21100">
    <property type="entry name" value="PREFOLDIN SUBUNIT 4"/>
    <property type="match status" value="1"/>
</dbReference>
<dbReference type="Pfam" id="PF12047">
    <property type="entry name" value="DNMT1-RFD"/>
    <property type="match status" value="1"/>
</dbReference>
<feature type="domain" description="RFTS" evidence="4">
    <location>
        <begin position="281"/>
        <end position="324"/>
    </location>
</feature>
<evidence type="ECO:0000259" key="4">
    <source>
        <dbReference type="Pfam" id="PF12047"/>
    </source>
</evidence>
<keyword evidence="6" id="KW-1185">Reference proteome</keyword>
<reference evidence="5" key="1">
    <citation type="journal article" date="2017" name="Gigascience">
        <title>The genome draft of coconut (Cocos nucifera).</title>
        <authorList>
            <person name="Xiao Y."/>
            <person name="Xu P."/>
            <person name="Fan H."/>
            <person name="Baudouin L."/>
            <person name="Xia W."/>
            <person name="Bocs S."/>
            <person name="Xu J."/>
            <person name="Li Q."/>
            <person name="Guo A."/>
            <person name="Zhou L."/>
            <person name="Li J."/>
            <person name="Wu Y."/>
            <person name="Ma Z."/>
            <person name="Armero A."/>
            <person name="Issali A.E."/>
            <person name="Liu N."/>
            <person name="Peng M."/>
            <person name="Yang Y."/>
        </authorList>
    </citation>
    <scope>NUCLEOTIDE SEQUENCE</scope>
    <source>
        <tissue evidence="5">Spear leaf of Hainan Tall coconut</tissue>
    </source>
</reference>
<proteinExistence type="predicted"/>
<dbReference type="AlphaFoldDB" id="A0A8K0IWP9"/>
<reference evidence="5" key="2">
    <citation type="submission" date="2019-07" db="EMBL/GenBank/DDBJ databases">
        <authorList>
            <person name="Yang Y."/>
            <person name="Bocs S."/>
            <person name="Baudouin L."/>
        </authorList>
    </citation>
    <scope>NUCLEOTIDE SEQUENCE</scope>
    <source>
        <tissue evidence="5">Spear leaf of Hainan Tall coconut</tissue>
    </source>
</reference>
<dbReference type="OrthoDB" id="1930612at2759"/>
<dbReference type="GO" id="GO:0005634">
    <property type="term" value="C:nucleus"/>
    <property type="evidence" value="ECO:0007669"/>
    <property type="project" value="UniProtKB-SubCell"/>
</dbReference>
<sequence>MQGGRITGWSRFLVRHWMGKGTETQVTWEDQRNVNKFGRLDNCFHALEDEIKVAKEANECLEDASSELFLSVVDVVRFQIGKVFAHMPWKKLRAEIVPCLETSGSHMDYHSRQSFDIFSLKADFKVLNNSGMTGQDELGNRSLLDSMSIILTIGMQDILFQGLLCLMLLSISLQSTTNILISLKGVKRKCRGRPSTKKDKIIDDAYMEHEVLTNTKEEPVENTEEPVARKRPKRAAACSNFKEKSVRLSDKCSVVESKRNQQVEEEMVSVDLTKLGPEDLPPCGKLLEFILHDADGNPQPFEMSEIDDLFVTALVMPMDDDLEKE</sequence>
<dbReference type="GO" id="GO:0006457">
    <property type="term" value="P:protein folding"/>
    <property type="evidence" value="ECO:0007669"/>
    <property type="project" value="InterPro"/>
</dbReference>
<dbReference type="EMBL" id="CM017885">
    <property type="protein sequence ID" value="KAG1368718.1"/>
    <property type="molecule type" value="Genomic_DNA"/>
</dbReference>
<comment type="caution">
    <text evidence="5">The sequence shown here is derived from an EMBL/GenBank/DDBJ whole genome shotgun (WGS) entry which is preliminary data.</text>
</comment>
<accession>A0A8K0IWP9</accession>
<evidence type="ECO:0000256" key="1">
    <source>
        <dbReference type="ARBA" id="ARBA00004123"/>
    </source>
</evidence>
<dbReference type="Proteomes" id="UP000797356">
    <property type="component" value="Chromosome 14"/>
</dbReference>
<keyword evidence="3" id="KW-0539">Nucleus</keyword>
<protein>
    <submittedName>
        <fullName evidence="5">Putative prefoldin subunit 4</fullName>
    </submittedName>
</protein>
<comment type="subcellular location">
    <subcellularLocation>
        <location evidence="1">Nucleus</location>
    </subcellularLocation>
</comment>
<dbReference type="InterPro" id="IPR016661">
    <property type="entry name" value="PFDN4"/>
</dbReference>